<feature type="domain" description="PKD-like" evidence="3">
    <location>
        <begin position="638"/>
        <end position="723"/>
    </location>
</feature>
<reference evidence="4 5" key="1">
    <citation type="submission" date="2019-07" db="EMBL/GenBank/DDBJ databases">
        <title>Whole genome shotgun sequence of Adhaeribacter aerolatus NBRC 106133.</title>
        <authorList>
            <person name="Hosoyama A."/>
            <person name="Uohara A."/>
            <person name="Ohji S."/>
            <person name="Ichikawa N."/>
        </authorList>
    </citation>
    <scope>NUCLEOTIDE SEQUENCE [LARGE SCALE GENOMIC DNA]</scope>
    <source>
        <strain evidence="4 5">NBRC 106133</strain>
    </source>
</reference>
<dbReference type="Proteomes" id="UP000321532">
    <property type="component" value="Unassembled WGS sequence"/>
</dbReference>
<evidence type="ECO:0000259" key="1">
    <source>
        <dbReference type="Pfam" id="PF18962"/>
    </source>
</evidence>
<evidence type="ECO:0000313" key="4">
    <source>
        <dbReference type="EMBL" id="GEO04141.1"/>
    </source>
</evidence>
<dbReference type="Gene3D" id="2.60.40.740">
    <property type="match status" value="1"/>
</dbReference>
<name>A0A512AWP4_9BACT</name>
<evidence type="ECO:0000259" key="2">
    <source>
        <dbReference type="Pfam" id="PF19081"/>
    </source>
</evidence>
<dbReference type="InterPro" id="IPR025667">
    <property type="entry name" value="SprB_repeat"/>
</dbReference>
<dbReference type="Pfam" id="PF18962">
    <property type="entry name" value="Por_Secre_tail"/>
    <property type="match status" value="1"/>
</dbReference>
<proteinExistence type="predicted"/>
<evidence type="ECO:0008006" key="6">
    <source>
        <dbReference type="Google" id="ProtNLM"/>
    </source>
</evidence>
<keyword evidence="5" id="KW-1185">Reference proteome</keyword>
<evidence type="ECO:0000313" key="5">
    <source>
        <dbReference type="Proteomes" id="UP000321532"/>
    </source>
</evidence>
<dbReference type="InterPro" id="IPR045829">
    <property type="entry name" value="PKD_6"/>
</dbReference>
<comment type="caution">
    <text evidence="4">The sequence shown here is derived from an EMBL/GenBank/DDBJ whole genome shotgun (WGS) entry which is preliminary data.</text>
</comment>
<dbReference type="Gene3D" id="2.60.40.10">
    <property type="entry name" value="Immunoglobulins"/>
    <property type="match status" value="1"/>
</dbReference>
<dbReference type="RefSeq" id="WP_170252558.1">
    <property type="nucleotide sequence ID" value="NZ_BJYS01000012.1"/>
</dbReference>
<feature type="domain" description="Ig-like" evidence="2">
    <location>
        <begin position="730"/>
        <end position="808"/>
    </location>
</feature>
<dbReference type="InterPro" id="IPR026444">
    <property type="entry name" value="Secre_tail"/>
</dbReference>
<dbReference type="Pfam" id="PF19081">
    <property type="entry name" value="Ig_7"/>
    <property type="match status" value="1"/>
</dbReference>
<dbReference type="EMBL" id="BJYS01000012">
    <property type="protein sequence ID" value="GEO04141.1"/>
    <property type="molecule type" value="Genomic_DNA"/>
</dbReference>
<evidence type="ECO:0000259" key="3">
    <source>
        <dbReference type="Pfam" id="PF19408"/>
    </source>
</evidence>
<dbReference type="Pfam" id="PF19408">
    <property type="entry name" value="PKD_6"/>
    <property type="match status" value="2"/>
</dbReference>
<dbReference type="PANTHER" id="PTHR42754">
    <property type="entry name" value="ENDOGLUCANASE"/>
    <property type="match status" value="1"/>
</dbReference>
<dbReference type="Pfam" id="PF13573">
    <property type="entry name" value="SprB"/>
    <property type="match status" value="2"/>
</dbReference>
<feature type="domain" description="PKD-like" evidence="3">
    <location>
        <begin position="562"/>
        <end position="626"/>
    </location>
</feature>
<dbReference type="InterPro" id="IPR044023">
    <property type="entry name" value="Ig_7"/>
</dbReference>
<sequence>MVFLLWYSVSIANLIAQPTKQWDNTLGGEDNELLNSGQQTTDGGYILAGTTYSYGISSDKSQVGYSTGRSDFWIIKLDANGNKEWDKIIGGTSGDDLNSIQQTTDGGFILGGISVSNISGDKSESSFGGGDYWVVKLDAAGNKVWDKTFGGTGQDNLISLQQTRDGGYILGGNSTSNAYQLGGKTENSKGYDDYWIVKLNANGTKEWDKTVGGNAKDELKTVRQTVDGGFIVGGTSESNISGDKSENKGGYSDYWVVKLNASGNKEWDNTLGGIDFEVFGALQATPDGGCILGGWSISRISGDKSIENKGIADFWVVKLNASGLKEWDNTYGGGGSQAVTAMQLTTDGGYILGGKSNSGWSFDKSENGRGGNDFWVVKINATGKKEWDKTLGGDYEDILSFIQQTDDGGYFMGGSSHSNLSGDKSESRIGTGYSYLNDYWVVKLSPSHTPERTITTKNLALPGFCIGGPLEVSFTTSGTFSPSEIFKVQLSDTTGSFASPITIGEGTASPIFADIPFSSNIPEGKGYRLRVVSTLSPAVIGTDNGTDLRTSVNVLGQPFFYGPSNPCSGTIAVYTASDPELYKNLSWDVPSGWTIVSGQGTSSITVKVGTTNGLITLSGDSFCGSHVGYNSVEPVVVPTQLTPITANTNTPCVGELVVYTAKPADQNYNYETGYYDWQLPSGWIIISGQWTNIITVKAGSAPGTISVNFQNSCGSSAPQTLAVASAISNAPTVTSKATCGPGPVTLTASGAPATGSYRWYTSNSTSTPVATTAIFTTPVLAATTTYYVSVVNGSCESTRVPVTATVNPLPKIVVTTNATTITSGGSATLTASGAGNYTWSPATGLSSTTGGSVIAKPTATTTYTVTGTDANGCAGTASLTITVNTSGLQTQTITFPPIPDKLYGDAPFTLNATSSSGLSLYYRIMSGPATLSGKTLTMTGVGKVTVRAYHPGNDRYLAATPVDVSFNVLSPTRLSQTISFASLPNKEYGDAPFTISATASSGLPVSFSVVVGGATISGNTVTLTDSGMVTIRASQAGNATYLAAPDVDRTFRVWGPPKMSQTINFPPLPKVTFSEPPFMVSATASSGLPVSFSILSGPATISGNIVTLTGAGIVTVRASQAGSGTYHTAQPVDQSFTVVKAAQTINFAPLADKTYGDAPVNLTATASSGLPVSFRVISGTVKLLGNTLYLLGAGTVTVQAEQPGDNNYSDATVVQRSFTVAKANQTINLAAIPDKTLGEAPFMQSATASSGLPLSYSIVSGPATIAGNVVTLTGVGTVTVRAAQAGDANYNSASTEKSFAVKSAEPQPTACSVALTSKITQAEPWYGMWGPTTGAGAIDLTVSGGTAPYTYQWSNGLTSQDVAVAAPGTYTVTLTDAKGCVARAAVTVGRKNDPIKLASSQINVSATGGRDGSVDLSVVGGIAPFTYRWSNGATTEDLTGLAAGIYTVTVTDAFGQKVSISVQILAPGQTALTATKNPVMVEEALVNNMQVYPNPIRNQATVNFSLKITGNYTLALYDSKGAKVKNISAGQAVAGKALTLELNVAGLAEGVYLLQLLTDKGLETRRISVSR</sequence>
<dbReference type="NCBIfam" id="TIGR04183">
    <property type="entry name" value="Por_Secre_tail"/>
    <property type="match status" value="1"/>
</dbReference>
<organism evidence="4 5">
    <name type="scientific">Adhaeribacter aerolatus</name>
    <dbReference type="NCBI Taxonomy" id="670289"/>
    <lineage>
        <taxon>Bacteria</taxon>
        <taxon>Pseudomonadati</taxon>
        <taxon>Bacteroidota</taxon>
        <taxon>Cytophagia</taxon>
        <taxon>Cytophagales</taxon>
        <taxon>Hymenobacteraceae</taxon>
        <taxon>Adhaeribacter</taxon>
    </lineage>
</organism>
<gene>
    <name evidence="4" type="ORF">AAE02nite_18050</name>
</gene>
<dbReference type="InterPro" id="IPR013783">
    <property type="entry name" value="Ig-like_fold"/>
</dbReference>
<accession>A0A512AWP4</accession>
<feature type="domain" description="Secretion system C-terminal sorting" evidence="1">
    <location>
        <begin position="1491"/>
        <end position="1567"/>
    </location>
</feature>
<dbReference type="PANTHER" id="PTHR42754:SF1">
    <property type="entry name" value="LIPOPROTEIN"/>
    <property type="match status" value="1"/>
</dbReference>
<protein>
    <recommendedName>
        <fullName evidence="6">Ig-like domain-containing protein</fullName>
    </recommendedName>
</protein>